<dbReference type="Pfam" id="PF01497">
    <property type="entry name" value="Peripla_BP_2"/>
    <property type="match status" value="1"/>
</dbReference>
<evidence type="ECO:0000313" key="2">
    <source>
        <dbReference type="EMBL" id="SFT39189.1"/>
    </source>
</evidence>
<dbReference type="PANTHER" id="PTHR30535">
    <property type="entry name" value="VITAMIN B12-BINDING PROTEIN"/>
    <property type="match status" value="1"/>
</dbReference>
<dbReference type="AlphaFoldDB" id="A0A1I6XLD4"/>
<evidence type="ECO:0000259" key="1">
    <source>
        <dbReference type="PROSITE" id="PS50983"/>
    </source>
</evidence>
<dbReference type="SUPFAM" id="SSF53807">
    <property type="entry name" value="Helical backbone' metal receptor"/>
    <property type="match status" value="1"/>
</dbReference>
<dbReference type="InterPro" id="IPR002491">
    <property type="entry name" value="ABC_transptr_periplasmic_BD"/>
</dbReference>
<dbReference type="Gene3D" id="3.40.50.1980">
    <property type="entry name" value="Nitrogenase molybdenum iron protein domain"/>
    <property type="match status" value="2"/>
</dbReference>
<proteinExistence type="predicted"/>
<dbReference type="OrthoDB" id="9797736at2"/>
<feature type="domain" description="Fe/B12 periplasmic-binding" evidence="1">
    <location>
        <begin position="36"/>
        <end position="296"/>
    </location>
</feature>
<dbReference type="PANTHER" id="PTHR30535:SF4">
    <property type="entry name" value="HEMIN-BINDING PERIPLASMIC PROTEIN HMUT"/>
    <property type="match status" value="1"/>
</dbReference>
<sequence length="296" mass="32407">MKNLVKIIAAGVLLVACNAQEDRAVVSELGKDTQPRIISASKQYTEFIYALGAEENLVGVDLSSTYPKAARALPNIGYHMHLGLEGIMSLKPSLLLHKGGHFSIGPEQVVTQLENLNLPLLSFENKAKDIPSTKALLREMGAYFGKQKEADSLCSKLDRDLVEAQKQLGKQEDTVKVVVIHFGQAMNIYLAVGAESVAGKMVEMAGGKICLDKKGMERITSPELIAQANPDVILLTDFGYDRLGSKEKVMELPGIAETNAAKNGKIYRIEGYDLIYFGPRTGENVLKLHEIIHRND</sequence>
<reference evidence="2 3" key="1">
    <citation type="submission" date="2016-10" db="EMBL/GenBank/DDBJ databases">
        <authorList>
            <person name="de Groot N.N."/>
        </authorList>
    </citation>
    <scope>NUCLEOTIDE SEQUENCE [LARGE SCALE GENOMIC DNA]</scope>
    <source>
        <strain evidence="2 3">CGMCC 1.7005</strain>
    </source>
</reference>
<dbReference type="EMBL" id="FPAS01000001">
    <property type="protein sequence ID" value="SFT39189.1"/>
    <property type="molecule type" value="Genomic_DNA"/>
</dbReference>
<dbReference type="Proteomes" id="UP000236454">
    <property type="component" value="Unassembled WGS sequence"/>
</dbReference>
<dbReference type="PROSITE" id="PS51257">
    <property type="entry name" value="PROKAR_LIPOPROTEIN"/>
    <property type="match status" value="1"/>
</dbReference>
<dbReference type="STRING" id="477690.SAMN05216474_0297"/>
<dbReference type="PROSITE" id="PS50983">
    <property type="entry name" value="FE_B12_PBP"/>
    <property type="match status" value="1"/>
</dbReference>
<protein>
    <submittedName>
        <fullName evidence="2">Iron complex transport system substrate-binding protein</fullName>
    </submittedName>
</protein>
<evidence type="ECO:0000313" key="3">
    <source>
        <dbReference type="Proteomes" id="UP000236454"/>
    </source>
</evidence>
<accession>A0A1I6XLD4</accession>
<keyword evidence="3" id="KW-1185">Reference proteome</keyword>
<dbReference type="RefSeq" id="WP_090245552.1">
    <property type="nucleotide sequence ID" value="NZ_FPAS01000001.1"/>
</dbReference>
<gene>
    <name evidence="2" type="ORF">SAMN05216474_0297</name>
</gene>
<organism evidence="2 3">
    <name type="scientific">Lishizhenia tianjinensis</name>
    <dbReference type="NCBI Taxonomy" id="477690"/>
    <lineage>
        <taxon>Bacteria</taxon>
        <taxon>Pseudomonadati</taxon>
        <taxon>Bacteroidota</taxon>
        <taxon>Flavobacteriia</taxon>
        <taxon>Flavobacteriales</taxon>
        <taxon>Crocinitomicaceae</taxon>
        <taxon>Lishizhenia</taxon>
    </lineage>
</organism>
<name>A0A1I6XLD4_9FLAO</name>
<dbReference type="InterPro" id="IPR050902">
    <property type="entry name" value="ABC_Transporter_SBP"/>
</dbReference>